<protein>
    <submittedName>
        <fullName evidence="1">Uncharacterized protein</fullName>
    </submittedName>
</protein>
<evidence type="ECO:0000313" key="1">
    <source>
        <dbReference type="EMBL" id="KRX31630.1"/>
    </source>
</evidence>
<dbReference type="AlphaFoldDB" id="A0A0V0SY73"/>
<comment type="caution">
    <text evidence="1">The sequence shown here is derived from an EMBL/GenBank/DDBJ whole genome shotgun (WGS) entry which is preliminary data.</text>
</comment>
<organism evidence="1 2">
    <name type="scientific">Trichinella murrelli</name>
    <dbReference type="NCBI Taxonomy" id="144512"/>
    <lineage>
        <taxon>Eukaryota</taxon>
        <taxon>Metazoa</taxon>
        <taxon>Ecdysozoa</taxon>
        <taxon>Nematoda</taxon>
        <taxon>Enoplea</taxon>
        <taxon>Dorylaimia</taxon>
        <taxon>Trichinellida</taxon>
        <taxon>Trichinellidae</taxon>
        <taxon>Trichinella</taxon>
    </lineage>
</organism>
<dbReference type="EMBL" id="JYDJ01001664">
    <property type="protein sequence ID" value="KRX31630.1"/>
    <property type="molecule type" value="Genomic_DNA"/>
</dbReference>
<sequence>MCGYLNLLSPRKKHAIRCPLVFYGETYSMLYRNYGIL</sequence>
<reference evidence="1 2" key="1">
    <citation type="submission" date="2015-01" db="EMBL/GenBank/DDBJ databases">
        <title>Evolution of Trichinella species and genotypes.</title>
        <authorList>
            <person name="Korhonen P.K."/>
            <person name="Edoardo P."/>
            <person name="Giuseppe L.R."/>
            <person name="Gasser R.B."/>
        </authorList>
    </citation>
    <scope>NUCLEOTIDE SEQUENCE [LARGE SCALE GENOMIC DNA]</scope>
    <source>
        <strain evidence="1">ISS417</strain>
    </source>
</reference>
<keyword evidence="2" id="KW-1185">Reference proteome</keyword>
<name>A0A0V0SY73_9BILA</name>
<gene>
    <name evidence="1" type="ORF">T05_12929</name>
</gene>
<dbReference type="Proteomes" id="UP000055048">
    <property type="component" value="Unassembled WGS sequence"/>
</dbReference>
<evidence type="ECO:0000313" key="2">
    <source>
        <dbReference type="Proteomes" id="UP000055048"/>
    </source>
</evidence>
<proteinExistence type="predicted"/>
<accession>A0A0V0SY73</accession>